<dbReference type="Proteomes" id="UP000310121">
    <property type="component" value="Unassembled WGS sequence"/>
</dbReference>
<keyword evidence="6" id="KW-0833">Ubl conjugation pathway</keyword>
<name>A0A4S9VEK6_AURPU</name>
<dbReference type="GO" id="GO:0008270">
    <property type="term" value="F:zinc ion binding"/>
    <property type="evidence" value="ECO:0007669"/>
    <property type="project" value="UniProtKB-KW"/>
</dbReference>
<comment type="similarity">
    <text evidence="6">Belongs to the BRE1 family.</text>
</comment>
<gene>
    <name evidence="10" type="ORF">D6C90_03247</name>
</gene>
<keyword evidence="3 6" id="KW-0863">Zinc-finger</keyword>
<organism evidence="10 11">
    <name type="scientific">Aureobasidium pullulans</name>
    <name type="common">Black yeast</name>
    <name type="synonym">Pullularia pullulans</name>
    <dbReference type="NCBI Taxonomy" id="5580"/>
    <lineage>
        <taxon>Eukaryota</taxon>
        <taxon>Fungi</taxon>
        <taxon>Dikarya</taxon>
        <taxon>Ascomycota</taxon>
        <taxon>Pezizomycotina</taxon>
        <taxon>Dothideomycetes</taxon>
        <taxon>Dothideomycetidae</taxon>
        <taxon>Dothideales</taxon>
        <taxon>Saccotheciaceae</taxon>
        <taxon>Aureobasidium</taxon>
    </lineage>
</organism>
<comment type="caution">
    <text evidence="10">The sequence shown here is derived from an EMBL/GenBank/DDBJ whole genome shotgun (WGS) entry which is preliminary data.</text>
</comment>
<feature type="compositionally biased region" description="Polar residues" evidence="8">
    <location>
        <begin position="56"/>
        <end position="69"/>
    </location>
</feature>
<protein>
    <recommendedName>
        <fullName evidence="6">E3 ubiquitin protein ligase</fullName>
        <ecNumber evidence="6">2.3.2.27</ecNumber>
    </recommendedName>
</protein>
<feature type="coiled-coil region" evidence="7">
    <location>
        <begin position="115"/>
        <end position="142"/>
    </location>
</feature>
<reference evidence="10 11" key="1">
    <citation type="submission" date="2018-10" db="EMBL/GenBank/DDBJ databases">
        <title>Fifty Aureobasidium pullulans genomes reveal a recombining polyextremotolerant generalist.</title>
        <authorList>
            <person name="Gostincar C."/>
            <person name="Turk M."/>
            <person name="Zajc J."/>
            <person name="Gunde-Cimerman N."/>
        </authorList>
    </citation>
    <scope>NUCLEOTIDE SEQUENCE [LARGE SCALE GENOMIC DNA]</scope>
    <source>
        <strain evidence="10 11">EXF-3844</strain>
    </source>
</reference>
<comment type="subcellular location">
    <subcellularLocation>
        <location evidence="1 6">Nucleus</location>
    </subcellularLocation>
</comment>
<feature type="compositionally biased region" description="Basic and acidic residues" evidence="8">
    <location>
        <begin position="300"/>
        <end position="309"/>
    </location>
</feature>
<dbReference type="EMBL" id="QZBN01000213">
    <property type="protein sequence ID" value="THZ49706.1"/>
    <property type="molecule type" value="Genomic_DNA"/>
</dbReference>
<evidence type="ECO:0000256" key="2">
    <source>
        <dbReference type="ARBA" id="ARBA00022723"/>
    </source>
</evidence>
<accession>A0A4S9VEK6</accession>
<feature type="region of interest" description="Disordered" evidence="8">
    <location>
        <begin position="767"/>
        <end position="790"/>
    </location>
</feature>
<dbReference type="InterPro" id="IPR013956">
    <property type="entry name" value="E3_ubiquit_lig_Bre1"/>
</dbReference>
<evidence type="ECO:0000256" key="4">
    <source>
        <dbReference type="ARBA" id="ARBA00022833"/>
    </source>
</evidence>
<dbReference type="Pfam" id="PF08647">
    <property type="entry name" value="BRE1"/>
    <property type="match status" value="1"/>
</dbReference>
<dbReference type="PANTHER" id="PTHR23163">
    <property type="entry name" value="RING FINGER PROTEIN-RELATED"/>
    <property type="match status" value="1"/>
</dbReference>
<evidence type="ECO:0000256" key="1">
    <source>
        <dbReference type="ARBA" id="ARBA00004123"/>
    </source>
</evidence>
<evidence type="ECO:0000256" key="5">
    <source>
        <dbReference type="ARBA" id="ARBA00023242"/>
    </source>
</evidence>
<evidence type="ECO:0000313" key="11">
    <source>
        <dbReference type="Proteomes" id="UP000310121"/>
    </source>
</evidence>
<dbReference type="GO" id="GO:0033503">
    <property type="term" value="C:HULC complex"/>
    <property type="evidence" value="ECO:0007669"/>
    <property type="project" value="TreeGrafter"/>
</dbReference>
<keyword evidence="6" id="KW-0808">Transferase</keyword>
<feature type="region of interest" description="Disordered" evidence="8">
    <location>
        <begin position="279"/>
        <end position="318"/>
    </location>
</feature>
<dbReference type="EC" id="2.3.2.27" evidence="6"/>
<dbReference type="GO" id="GO:0016567">
    <property type="term" value="P:protein ubiquitination"/>
    <property type="evidence" value="ECO:0007669"/>
    <property type="project" value="UniProtKB-UniRule"/>
</dbReference>
<comment type="pathway">
    <text evidence="6">Protein modification; protein ubiquitination.</text>
</comment>
<dbReference type="GO" id="GO:0061630">
    <property type="term" value="F:ubiquitin protein ligase activity"/>
    <property type="evidence" value="ECO:0007669"/>
    <property type="project" value="UniProtKB-EC"/>
</dbReference>
<evidence type="ECO:0000256" key="8">
    <source>
        <dbReference type="SAM" id="MobiDB-lite"/>
    </source>
</evidence>
<dbReference type="GO" id="GO:0006325">
    <property type="term" value="P:chromatin organization"/>
    <property type="evidence" value="ECO:0007669"/>
    <property type="project" value="UniProtKB-KW"/>
</dbReference>
<evidence type="ECO:0000256" key="6">
    <source>
        <dbReference type="RuleBase" id="RU365038"/>
    </source>
</evidence>
<feature type="coiled-coil region" evidence="7">
    <location>
        <begin position="682"/>
        <end position="709"/>
    </location>
</feature>
<keyword evidence="5 6" id="KW-0539">Nucleus</keyword>
<evidence type="ECO:0000259" key="9">
    <source>
        <dbReference type="Pfam" id="PF26095"/>
    </source>
</evidence>
<keyword evidence="6 7" id="KW-0175">Coiled coil</keyword>
<feature type="coiled-coil region" evidence="7">
    <location>
        <begin position="328"/>
        <end position="541"/>
    </location>
</feature>
<dbReference type="GO" id="GO:0005634">
    <property type="term" value="C:nucleus"/>
    <property type="evidence" value="ECO:0007669"/>
    <property type="project" value="UniProtKB-SubCell"/>
</dbReference>
<feature type="region of interest" description="Disordered" evidence="8">
    <location>
        <begin position="56"/>
        <end position="110"/>
    </location>
</feature>
<keyword evidence="2 6" id="KW-0479">Metal-binding</keyword>
<feature type="coiled-coil region" evidence="7">
    <location>
        <begin position="594"/>
        <end position="646"/>
    </location>
</feature>
<proteinExistence type="inferred from homology"/>
<feature type="domain" description="BRE1-like coiled-coil containing" evidence="9">
    <location>
        <begin position="138"/>
        <end position="276"/>
    </location>
</feature>
<evidence type="ECO:0000313" key="10">
    <source>
        <dbReference type="EMBL" id="THZ49706.1"/>
    </source>
</evidence>
<keyword evidence="4 6" id="KW-0862">Zinc</keyword>
<evidence type="ECO:0000256" key="7">
    <source>
        <dbReference type="SAM" id="Coils"/>
    </source>
</evidence>
<dbReference type="Pfam" id="PF26095">
    <property type="entry name" value="CC_Bre1"/>
    <property type="match status" value="1"/>
</dbReference>
<dbReference type="InterPro" id="IPR058643">
    <property type="entry name" value="BRE1-like_CC"/>
</dbReference>
<keyword evidence="6" id="KW-0156">Chromatin regulator</keyword>
<comment type="catalytic activity">
    <reaction evidence="6">
        <text>S-ubiquitinyl-[E2 ubiquitin-conjugating enzyme]-L-cysteine + [acceptor protein]-L-lysine = [E2 ubiquitin-conjugating enzyme]-L-cysteine + N(6)-ubiquitinyl-[acceptor protein]-L-lysine.</text>
        <dbReference type="EC" id="2.3.2.27"/>
    </reaction>
</comment>
<dbReference type="AlphaFoldDB" id="A0A4S9VEK6"/>
<dbReference type="PANTHER" id="PTHR23163:SF0">
    <property type="entry name" value="E3 UBIQUITIN-PROTEIN LIGASE BRE1"/>
    <property type="match status" value="1"/>
</dbReference>
<evidence type="ECO:0000256" key="3">
    <source>
        <dbReference type="ARBA" id="ARBA00022771"/>
    </source>
</evidence>
<sequence>MICAERGDAKAFEMSQLREVTPSLRLQRLHSPRRPLLPRHHRRLLRLYPADRDMTLSDTTNLSVPSSRSTMDERKRSIQPDSDDIYPSKRHQTSQNAPQMRMDSEKEKDVESFQKDAILRQMKEYKREKALYESQVQDLSKRSQHHDDHLRIVDAWFTQLLDEIRILVGDLVSDQEPEAGELFNSSLLFEDNSLFDTHLKNRSSKIKAAIKDVFGRLPAAEPEVRSLQERLAALLAAEKAHLIERQRISGECDQLSERLEQASYRYLLAEKKLDRAKSAQVQKLERQATMGGHSESSSSSEKKSVKSEAAETNGEVDGAVHAAAETARREALAASEKRKLQMEQLEAENKRLTEELTSAKVRLTSLSDDDYAKTDLYKLLKSQHEEIIKRVNDLEATNLQLREEAQRLQAERTSYRNNMEEESQTNTTDLETQLARAESDLARIRNARDELSAELSVRKGSQDQSQLASDSVKELAAARETRIAALESEVERLKLQIGESTASSSNEAIENMTIDELKSQLKTLENRHLLLNNELPSMEAAWKKAKGLAERKVSEILEWEEQRTRIHAEKAKADQKYFAAMKAKEARENELRTLKAQNAKSSEIVTQLKDAENNSRSLIINLEKQISESKESLTSLSQQNRTMQQKLSEGNLTLEKLRTQITDMKKIVVSKDTASSAAAAAKRQAEVELEEVKVRLEDTKKSLDSMKRKGSGRESESDDWRLAECEHEKYKTGFESVRLSQRDAYRLVNEYVLATYVDTHCELGKNAGNADDGGSPSTSRPYLSHSLLLR</sequence>
<dbReference type="UniPathway" id="UPA00143"/>